<dbReference type="PANTHER" id="PTHR11472">
    <property type="entry name" value="DNA REPAIR DEAD HELICASE RAD3/XP-D SUBFAMILY MEMBER"/>
    <property type="match status" value="1"/>
</dbReference>
<protein>
    <recommendedName>
        <fullName evidence="5">Helicase ATP-binding domain-containing protein</fullName>
    </recommendedName>
</protein>
<feature type="region of interest" description="Disordered" evidence="4">
    <location>
        <begin position="134"/>
        <end position="175"/>
    </location>
</feature>
<dbReference type="EMBL" id="MU069586">
    <property type="protein sequence ID" value="KAF5838222.1"/>
    <property type="molecule type" value="Genomic_DNA"/>
</dbReference>
<feature type="non-terminal residue" evidence="6">
    <location>
        <position position="248"/>
    </location>
</feature>
<proteinExistence type="predicted"/>
<feature type="compositionally biased region" description="Low complexity" evidence="4">
    <location>
        <begin position="214"/>
        <end position="223"/>
    </location>
</feature>
<organism evidence="6 7">
    <name type="scientific">Dunaliella salina</name>
    <name type="common">Green alga</name>
    <name type="synonym">Protococcus salinus</name>
    <dbReference type="NCBI Taxonomy" id="3046"/>
    <lineage>
        <taxon>Eukaryota</taxon>
        <taxon>Viridiplantae</taxon>
        <taxon>Chlorophyta</taxon>
        <taxon>core chlorophytes</taxon>
        <taxon>Chlorophyceae</taxon>
        <taxon>CS clade</taxon>
        <taxon>Chlamydomonadales</taxon>
        <taxon>Dunaliellaceae</taxon>
        <taxon>Dunaliella</taxon>
    </lineage>
</organism>
<reference evidence="6" key="1">
    <citation type="submission" date="2017-08" db="EMBL/GenBank/DDBJ databases">
        <authorList>
            <person name="Polle J.E."/>
            <person name="Barry K."/>
            <person name="Cushman J."/>
            <person name="Schmutz J."/>
            <person name="Tran D."/>
            <person name="Hathwaick L.T."/>
            <person name="Yim W.C."/>
            <person name="Jenkins J."/>
            <person name="Mckie-Krisberg Z.M."/>
            <person name="Prochnik S."/>
            <person name="Lindquist E."/>
            <person name="Dockter R.B."/>
            <person name="Adam C."/>
            <person name="Molina H."/>
            <person name="Bunkerborg J."/>
            <person name="Jin E."/>
            <person name="Buchheim M."/>
            <person name="Magnuson J."/>
        </authorList>
    </citation>
    <scope>NUCLEOTIDE SEQUENCE</scope>
    <source>
        <strain evidence="6">CCAP 19/18</strain>
    </source>
</reference>
<evidence type="ECO:0000313" key="6">
    <source>
        <dbReference type="EMBL" id="KAF5838222.1"/>
    </source>
</evidence>
<keyword evidence="2" id="KW-0378">Hydrolase</keyword>
<gene>
    <name evidence="6" type="ORF">DUNSADRAFT_3202</name>
</gene>
<evidence type="ECO:0000259" key="5">
    <source>
        <dbReference type="PROSITE" id="PS51193"/>
    </source>
</evidence>
<dbReference type="PANTHER" id="PTHR11472:SF41">
    <property type="entry name" value="ATP-DEPENDENT DNA HELICASE DDX11-RELATED"/>
    <property type="match status" value="1"/>
</dbReference>
<dbReference type="InterPro" id="IPR027417">
    <property type="entry name" value="P-loop_NTPase"/>
</dbReference>
<feature type="compositionally biased region" description="Basic and acidic residues" evidence="4">
    <location>
        <begin position="236"/>
        <end position="248"/>
    </location>
</feature>
<keyword evidence="3" id="KW-0067">ATP-binding</keyword>
<keyword evidence="7" id="KW-1185">Reference proteome</keyword>
<accession>A0ABQ7GUC0</accession>
<dbReference type="InterPro" id="IPR014013">
    <property type="entry name" value="Helic_SF1/SF2_ATP-bd_DinG/Rad3"/>
</dbReference>
<dbReference type="SUPFAM" id="SSF52540">
    <property type="entry name" value="P-loop containing nucleoside triphosphate hydrolases"/>
    <property type="match status" value="1"/>
</dbReference>
<evidence type="ECO:0000313" key="7">
    <source>
        <dbReference type="Proteomes" id="UP000815325"/>
    </source>
</evidence>
<name>A0ABQ7GUC0_DUNSA</name>
<dbReference type="InterPro" id="IPR045028">
    <property type="entry name" value="DinG/Rad3-like"/>
</dbReference>
<feature type="region of interest" description="Disordered" evidence="4">
    <location>
        <begin position="196"/>
        <end position="248"/>
    </location>
</feature>
<dbReference type="PROSITE" id="PS51193">
    <property type="entry name" value="HELICASE_ATP_BIND_2"/>
    <property type="match status" value="1"/>
</dbReference>
<dbReference type="Proteomes" id="UP000815325">
    <property type="component" value="Unassembled WGS sequence"/>
</dbReference>
<sequence length="248" mass="26746">MGQVCPLQERHGFEQAFPADRQPYPIQRGFMHSLYTTLQLGGILLAESPTGTGKTISIICSALKWLEDERSRAASAAAAAAAAAQAAHFDDDDPDWLKHATPAGNICASAAPATQQPSSIPTEQHMVTENGCTRQQQAQGESSRRELARARQRQRSRAPGAVGLLNSTKGPPIKHARLPTAQLSLDEDCLDQFVLEEGGDQGQERVGCTRRRTSGLLDAGSSSDDSDSEEQVTGRMPEETDTRPQKVQ</sequence>
<evidence type="ECO:0000256" key="1">
    <source>
        <dbReference type="ARBA" id="ARBA00022741"/>
    </source>
</evidence>
<evidence type="ECO:0000256" key="2">
    <source>
        <dbReference type="ARBA" id="ARBA00022801"/>
    </source>
</evidence>
<evidence type="ECO:0000256" key="3">
    <source>
        <dbReference type="ARBA" id="ARBA00022840"/>
    </source>
</evidence>
<feature type="domain" description="Helicase ATP-binding" evidence="5">
    <location>
        <begin position="13"/>
        <end position="248"/>
    </location>
</feature>
<comment type="caution">
    <text evidence="6">The sequence shown here is derived from an EMBL/GenBank/DDBJ whole genome shotgun (WGS) entry which is preliminary data.</text>
</comment>
<evidence type="ECO:0000256" key="4">
    <source>
        <dbReference type="SAM" id="MobiDB-lite"/>
    </source>
</evidence>
<keyword evidence="1" id="KW-0547">Nucleotide-binding</keyword>
<dbReference type="Gene3D" id="3.40.50.300">
    <property type="entry name" value="P-loop containing nucleotide triphosphate hydrolases"/>
    <property type="match status" value="1"/>
</dbReference>